<evidence type="ECO:0000256" key="1">
    <source>
        <dbReference type="SAM" id="MobiDB-lite"/>
    </source>
</evidence>
<feature type="region of interest" description="Disordered" evidence="1">
    <location>
        <begin position="1"/>
        <end position="43"/>
    </location>
</feature>
<proteinExistence type="predicted"/>
<accession>A0ABZ1D2P8</accession>
<evidence type="ECO:0000313" key="4">
    <source>
        <dbReference type="Proteomes" id="UP001329825"/>
    </source>
</evidence>
<protein>
    <submittedName>
        <fullName evidence="3">Uncharacterized protein</fullName>
    </submittedName>
</protein>
<organism evidence="3 4">
    <name type="scientific">Kwoniella shivajii</name>
    <dbReference type="NCBI Taxonomy" id="564305"/>
    <lineage>
        <taxon>Eukaryota</taxon>
        <taxon>Fungi</taxon>
        <taxon>Dikarya</taxon>
        <taxon>Basidiomycota</taxon>
        <taxon>Agaricomycotina</taxon>
        <taxon>Tremellomycetes</taxon>
        <taxon>Tremellales</taxon>
        <taxon>Cryptococcaceae</taxon>
        <taxon>Kwoniella</taxon>
    </lineage>
</organism>
<evidence type="ECO:0000313" key="3">
    <source>
        <dbReference type="EMBL" id="WRT68304.1"/>
    </source>
</evidence>
<keyword evidence="4" id="KW-1185">Reference proteome</keyword>
<dbReference type="Proteomes" id="UP001329825">
    <property type="component" value="Chromosome 7"/>
</dbReference>
<feature type="transmembrane region" description="Helical" evidence="2">
    <location>
        <begin position="152"/>
        <end position="176"/>
    </location>
</feature>
<reference evidence="3 4" key="1">
    <citation type="submission" date="2024-01" db="EMBL/GenBank/DDBJ databases">
        <title>Comparative genomics of Cryptococcus and Kwoniella reveals pathogenesis evolution and contrasting modes of karyotype evolution via chromosome fusion or intercentromeric recombination.</title>
        <authorList>
            <person name="Coelho M.A."/>
            <person name="David-Palma M."/>
            <person name="Shea T."/>
            <person name="Bowers K."/>
            <person name="McGinley-Smith S."/>
            <person name="Mohammad A.W."/>
            <person name="Gnirke A."/>
            <person name="Yurkov A.M."/>
            <person name="Nowrousian M."/>
            <person name="Sun S."/>
            <person name="Cuomo C.A."/>
            <person name="Heitman J."/>
        </authorList>
    </citation>
    <scope>NUCLEOTIDE SEQUENCE [LARGE SCALE GENOMIC DNA]</scope>
    <source>
        <strain evidence="3">CBS 11374</strain>
    </source>
</reference>
<keyword evidence="2" id="KW-0472">Membrane</keyword>
<gene>
    <name evidence="3" type="ORF">IL334_005280</name>
</gene>
<dbReference type="GeneID" id="87957411"/>
<evidence type="ECO:0000256" key="2">
    <source>
        <dbReference type="SAM" id="Phobius"/>
    </source>
</evidence>
<keyword evidence="2" id="KW-0812">Transmembrane</keyword>
<keyword evidence="2" id="KW-1133">Transmembrane helix</keyword>
<name>A0ABZ1D2P8_9TREE</name>
<dbReference type="EMBL" id="CP141887">
    <property type="protein sequence ID" value="WRT68304.1"/>
    <property type="molecule type" value="Genomic_DNA"/>
</dbReference>
<dbReference type="RefSeq" id="XP_062793044.1">
    <property type="nucleotide sequence ID" value="XM_062936993.1"/>
</dbReference>
<sequence length="177" mass="19758">MSLLPQYRKDVKNDEESVPLFSSDDDSLPAYPPRVGESSGTTTHNVTYTFVPRWPIKGSQQDALGVLGESKEETIAIVQRGFNTLAEYSPDRIEFLSPVEVDSEGKVRDDRWGKVLDEAWPGFKSNPPRRLRVQIADGPGDEQRRNNREKKIVAAVVTGIFSPFVLFGILGISGFFD</sequence>